<dbReference type="EMBL" id="QXFY01000313">
    <property type="protein sequence ID" value="KAE9348297.1"/>
    <property type="molecule type" value="Genomic_DNA"/>
</dbReference>
<evidence type="ECO:0000313" key="1">
    <source>
        <dbReference type="EMBL" id="KAE9348297.1"/>
    </source>
</evidence>
<organism evidence="1 2">
    <name type="scientific">Phytophthora fragariae</name>
    <dbReference type="NCBI Taxonomy" id="53985"/>
    <lineage>
        <taxon>Eukaryota</taxon>
        <taxon>Sar</taxon>
        <taxon>Stramenopiles</taxon>
        <taxon>Oomycota</taxon>
        <taxon>Peronosporomycetes</taxon>
        <taxon>Peronosporales</taxon>
        <taxon>Peronosporaceae</taxon>
        <taxon>Phytophthora</taxon>
    </lineage>
</organism>
<evidence type="ECO:0000313" key="2">
    <source>
        <dbReference type="Proteomes" id="UP000486351"/>
    </source>
</evidence>
<gene>
    <name evidence="1" type="ORF">PF008_g7406</name>
</gene>
<comment type="caution">
    <text evidence="1">The sequence shown here is derived from an EMBL/GenBank/DDBJ whole genome shotgun (WGS) entry which is preliminary data.</text>
</comment>
<reference evidence="1 2" key="1">
    <citation type="submission" date="2018-09" db="EMBL/GenBank/DDBJ databases">
        <title>Genomic investigation of the strawberry pathogen Phytophthora fragariae indicates pathogenicity is determined by transcriptional variation in three key races.</title>
        <authorList>
            <person name="Adams T.M."/>
            <person name="Armitage A.D."/>
            <person name="Sobczyk M.K."/>
            <person name="Bates H.J."/>
            <person name="Dunwell J.M."/>
            <person name="Nellist C.F."/>
            <person name="Harrison R.J."/>
        </authorList>
    </citation>
    <scope>NUCLEOTIDE SEQUENCE [LARGE SCALE GENOMIC DNA]</scope>
    <source>
        <strain evidence="1 2">NOV-77</strain>
    </source>
</reference>
<dbReference type="AlphaFoldDB" id="A0A6G0S378"/>
<protein>
    <submittedName>
        <fullName evidence="1">Uncharacterized protein</fullName>
    </submittedName>
</protein>
<sequence length="32" mass="3733">MVLRRGCYKKEDLEEALTRTCEGEKFEAVART</sequence>
<dbReference type="Proteomes" id="UP000486351">
    <property type="component" value="Unassembled WGS sequence"/>
</dbReference>
<accession>A0A6G0S378</accession>
<proteinExistence type="predicted"/>
<name>A0A6G0S378_9STRA</name>